<dbReference type="InterPro" id="IPR009651">
    <property type="entry name" value="Met_g_lyase_put"/>
</dbReference>
<evidence type="ECO:0000313" key="2">
    <source>
        <dbReference type="Proteomes" id="UP000019102"/>
    </source>
</evidence>
<organism evidence="1 2">
    <name type="scientific">Gracilibacillus boraciitolerans JCM 21714</name>
    <dbReference type="NCBI Taxonomy" id="1298598"/>
    <lineage>
        <taxon>Bacteria</taxon>
        <taxon>Bacillati</taxon>
        <taxon>Bacillota</taxon>
        <taxon>Bacilli</taxon>
        <taxon>Bacillales</taxon>
        <taxon>Bacillaceae</taxon>
        <taxon>Gracilibacillus</taxon>
    </lineage>
</organism>
<dbReference type="STRING" id="1298598.JCM21714_478"/>
<dbReference type="PANTHER" id="PTHR46658">
    <property type="entry name" value="CYS OR MET METABOLISM PYRIDOXAL-PHOSPHATE-DEPENDENT ENZYME"/>
    <property type="match status" value="1"/>
</dbReference>
<dbReference type="Proteomes" id="UP000019102">
    <property type="component" value="Unassembled WGS sequence"/>
</dbReference>
<dbReference type="SUPFAM" id="SSF53383">
    <property type="entry name" value="PLP-dependent transferases"/>
    <property type="match status" value="1"/>
</dbReference>
<proteinExistence type="predicted"/>
<dbReference type="InterPro" id="IPR015421">
    <property type="entry name" value="PyrdxlP-dep_Trfase_major"/>
</dbReference>
<dbReference type="Pfam" id="PF06838">
    <property type="entry name" value="Met_gamma_lyase"/>
    <property type="match status" value="1"/>
</dbReference>
<gene>
    <name evidence="1" type="ORF">JCM21714_478</name>
</gene>
<comment type="caution">
    <text evidence="1">The sequence shown here is derived from an EMBL/GenBank/DDBJ whole genome shotgun (WGS) entry which is preliminary data.</text>
</comment>
<dbReference type="InterPro" id="IPR015424">
    <property type="entry name" value="PyrdxlP-dep_Trfase"/>
</dbReference>
<name>W4VEA5_9BACI</name>
<reference evidence="1 2" key="1">
    <citation type="journal article" date="2014" name="Genome Announc.">
        <title>Draft Genome Sequence of the Boron-Tolerant and Moderately Halotolerant Bacterium Gracilibacillus boraciitolerans JCM 21714T.</title>
        <authorList>
            <person name="Ahmed I."/>
            <person name="Oshima K."/>
            <person name="Suda W."/>
            <person name="Kitamura K."/>
            <person name="Iida T."/>
            <person name="Ohmori Y."/>
            <person name="Fujiwara T."/>
            <person name="Hattori M."/>
            <person name="Ohkuma M."/>
        </authorList>
    </citation>
    <scope>NUCLEOTIDE SEQUENCE [LARGE SCALE GENOMIC DNA]</scope>
    <source>
        <strain evidence="1 2">JCM 21714</strain>
    </source>
</reference>
<dbReference type="AlphaFoldDB" id="W4VEA5"/>
<protein>
    <submittedName>
        <fullName evidence="1">Aluminum resistance protein</fullName>
    </submittedName>
</protein>
<dbReference type="PANTHER" id="PTHR46658:SF1">
    <property type="entry name" value="CYS OR MET METABOLISM PYRIDOXAL-PHOSPHATE-DEPENDENT ENZYME"/>
    <property type="match status" value="1"/>
</dbReference>
<evidence type="ECO:0000313" key="1">
    <source>
        <dbReference type="EMBL" id="GAE91527.1"/>
    </source>
</evidence>
<accession>W4VEA5</accession>
<dbReference type="eggNOG" id="COG4100">
    <property type="taxonomic scope" value="Bacteria"/>
</dbReference>
<sequence>MNSSLLIREIEKKIEPIFQKIQEIELENQQKVLAAFQKHQVSDSDFNPTTGYGYDDFGRNKLEMVYASIFGSEDALVRPQITSGTHAISTALFGILRPGDELLYITGAPYDTLKKVIGHQTHVTGSLADFGILYQDISLKDGKIDMEAVRHAITKKQRSLLFSDQKDMTTVLR</sequence>
<dbReference type="EMBL" id="BAVS01000001">
    <property type="protein sequence ID" value="GAE91527.1"/>
    <property type="molecule type" value="Genomic_DNA"/>
</dbReference>
<dbReference type="Gene3D" id="3.40.640.10">
    <property type="entry name" value="Type I PLP-dependent aspartate aminotransferase-like (Major domain)"/>
    <property type="match status" value="1"/>
</dbReference>
<keyword evidence="2" id="KW-1185">Reference proteome</keyword>